<keyword evidence="3" id="KW-1185">Reference proteome</keyword>
<reference evidence="2 3" key="1">
    <citation type="submission" date="2024-03" db="EMBL/GenBank/DDBJ databases">
        <title>Aureococcus anophagefferens CCMP1851 and Kratosvirus quantuckense: Draft genome of a second virus-susceptible host strain in the model system.</title>
        <authorList>
            <person name="Chase E."/>
            <person name="Truchon A.R."/>
            <person name="Schepens W."/>
            <person name="Wilhelm S.W."/>
        </authorList>
    </citation>
    <scope>NUCLEOTIDE SEQUENCE [LARGE SCALE GENOMIC DNA]</scope>
    <source>
        <strain evidence="2 3">CCMP1851</strain>
    </source>
</reference>
<dbReference type="EMBL" id="JBBJCI010000367">
    <property type="protein sequence ID" value="KAK7232653.1"/>
    <property type="molecule type" value="Genomic_DNA"/>
</dbReference>
<sequence length="463" mass="49592">MGAGASAETAPYSSLADAKEKLGAEEFAAKMKTTRFNTLLPSPEGSCKKLAVVQFKVPGAKNGGTDKGPDGNRIDSIPIANGVIKAGGACDMLLYDYEDHAGFEATIEKYDALIVRINPGQLSQIPGVDGVQAKFDATMNAFVAKGKPVWSSPGVQTKMGAKDALCKIANMGCGLVDTFAYYDEETLKTEFKKTMAFQPRVIKQNRGSAGEGIWLCWIANEAKDGIIGAHEYPSKTFGEKSLGDDVVLKLMEMNDNHVEYHTVGEFLTFCVEGPDGAGAGTWTSTFPGQYLKGGVAAGGQLVDQRLLGRIDEGEVRVLMAGDTCQMIIHKKPEGGGLSAVGGNSAYTYYEPTDPLYADLLAKLQGDIKNGLLDVLDLKGEKLPLIWTCDYIPKNPEGWDKAENAEPMQTEYVVGEFNCSCVGISMFQAVCGGEKTLADVPDADYFEACKLTDLMGVKALEMLA</sequence>
<gene>
    <name evidence="2" type="ORF">SO694_00035369</name>
</gene>
<dbReference type="Proteomes" id="UP001363151">
    <property type="component" value="Unassembled WGS sequence"/>
</dbReference>
<comment type="caution">
    <text evidence="2">The sequence shown here is derived from an EMBL/GenBank/DDBJ whole genome shotgun (WGS) entry which is preliminary data.</text>
</comment>
<evidence type="ECO:0000313" key="2">
    <source>
        <dbReference type="EMBL" id="KAK7232653.1"/>
    </source>
</evidence>
<accession>A0ABR1FKQ6</accession>
<feature type="domain" description="DUF6815" evidence="1">
    <location>
        <begin position="312"/>
        <end position="422"/>
    </location>
</feature>
<evidence type="ECO:0000259" key="1">
    <source>
        <dbReference type="Pfam" id="PF20668"/>
    </source>
</evidence>
<dbReference type="InterPro" id="IPR049212">
    <property type="entry name" value="DUF6815"/>
</dbReference>
<name>A0ABR1FKQ6_AURAN</name>
<evidence type="ECO:0000313" key="3">
    <source>
        <dbReference type="Proteomes" id="UP001363151"/>
    </source>
</evidence>
<organism evidence="2 3">
    <name type="scientific">Aureococcus anophagefferens</name>
    <name type="common">Harmful bloom alga</name>
    <dbReference type="NCBI Taxonomy" id="44056"/>
    <lineage>
        <taxon>Eukaryota</taxon>
        <taxon>Sar</taxon>
        <taxon>Stramenopiles</taxon>
        <taxon>Ochrophyta</taxon>
        <taxon>Pelagophyceae</taxon>
        <taxon>Pelagomonadales</taxon>
        <taxon>Pelagomonadaceae</taxon>
        <taxon>Aureococcus</taxon>
    </lineage>
</organism>
<dbReference type="SUPFAM" id="SSF56059">
    <property type="entry name" value="Glutathione synthetase ATP-binding domain-like"/>
    <property type="match status" value="1"/>
</dbReference>
<protein>
    <recommendedName>
        <fullName evidence="1">DUF6815 domain-containing protein</fullName>
    </recommendedName>
</protein>
<dbReference type="Pfam" id="PF20668">
    <property type="entry name" value="DUF6815"/>
    <property type="match status" value="1"/>
</dbReference>
<proteinExistence type="predicted"/>